<sequence>MREKDSEGHLTDEQIAALFLDAAREGDLNTIKQFIEAGMEVDAADSRGHTALIVATYKNRYDAAALLLRHGAKVDAEDRKGATALSGVAFKGHERVARLLLEHGAKIDHQNHLGRTPLMFALMFERHDIVKLLLEHGADLDLKDVDGVCARDLAHSRAELTRTDERQCRSGTDRT</sequence>
<evidence type="ECO:0008006" key="6">
    <source>
        <dbReference type="Google" id="ProtNLM"/>
    </source>
</evidence>
<dbReference type="Proteomes" id="UP001312908">
    <property type="component" value="Unassembled WGS sequence"/>
</dbReference>
<dbReference type="PROSITE" id="PS50297">
    <property type="entry name" value="ANK_REP_REGION"/>
    <property type="match status" value="3"/>
</dbReference>
<reference evidence="4 5" key="1">
    <citation type="submission" date="2023-10" db="EMBL/GenBank/DDBJ databases">
        <title>Sorlinia euscelidii gen. nov., sp. nov., an acetic acid bacteria isolated from the gut of Euscelidius variegatus emitter.</title>
        <authorList>
            <person name="Michoud G."/>
            <person name="Marasco R."/>
            <person name="Seferji K."/>
            <person name="Gonella E."/>
            <person name="Garuglieri E."/>
            <person name="Alma A."/>
            <person name="Mapelli F."/>
            <person name="Borin S."/>
            <person name="Daffonchio D."/>
            <person name="Crotti E."/>
        </authorList>
    </citation>
    <scope>NUCLEOTIDE SEQUENCE [LARGE SCALE GENOMIC DNA]</scope>
    <source>
        <strain evidence="4 5">EV16P</strain>
    </source>
</reference>
<dbReference type="SMART" id="SM00248">
    <property type="entry name" value="ANK"/>
    <property type="match status" value="4"/>
</dbReference>
<dbReference type="InterPro" id="IPR036770">
    <property type="entry name" value="Ankyrin_rpt-contain_sf"/>
</dbReference>
<dbReference type="Gene3D" id="1.25.40.20">
    <property type="entry name" value="Ankyrin repeat-containing domain"/>
    <property type="match status" value="2"/>
</dbReference>
<dbReference type="PANTHER" id="PTHR24171">
    <property type="entry name" value="ANKYRIN REPEAT DOMAIN-CONTAINING PROTEIN 39-RELATED"/>
    <property type="match status" value="1"/>
</dbReference>
<feature type="repeat" description="ANK" evidence="3">
    <location>
        <begin position="47"/>
        <end position="79"/>
    </location>
</feature>
<evidence type="ECO:0000256" key="1">
    <source>
        <dbReference type="ARBA" id="ARBA00022737"/>
    </source>
</evidence>
<dbReference type="Pfam" id="PF12796">
    <property type="entry name" value="Ank_2"/>
    <property type="match status" value="1"/>
</dbReference>
<evidence type="ECO:0000256" key="3">
    <source>
        <dbReference type="PROSITE-ProRule" id="PRU00023"/>
    </source>
</evidence>
<protein>
    <recommendedName>
        <fullName evidence="6">Ankyrin repeat domain-containing protein</fullName>
    </recommendedName>
</protein>
<evidence type="ECO:0000256" key="2">
    <source>
        <dbReference type="ARBA" id="ARBA00023043"/>
    </source>
</evidence>
<dbReference type="PROSITE" id="PS50088">
    <property type="entry name" value="ANK_REPEAT"/>
    <property type="match status" value="3"/>
</dbReference>
<proteinExistence type="predicted"/>
<dbReference type="EMBL" id="JAWJZY010000002">
    <property type="protein sequence ID" value="MEE8658694.1"/>
    <property type="molecule type" value="Genomic_DNA"/>
</dbReference>
<name>A0ABU7U4A5_9PROT</name>
<gene>
    <name evidence="4" type="ORF">DOFOFD_06685</name>
</gene>
<keyword evidence="1" id="KW-0677">Repeat</keyword>
<keyword evidence="5" id="KW-1185">Reference proteome</keyword>
<dbReference type="PRINTS" id="PR01415">
    <property type="entry name" value="ANKYRIN"/>
</dbReference>
<feature type="repeat" description="ANK" evidence="3">
    <location>
        <begin position="113"/>
        <end position="145"/>
    </location>
</feature>
<feature type="repeat" description="ANK" evidence="3">
    <location>
        <begin position="80"/>
        <end position="112"/>
    </location>
</feature>
<dbReference type="SUPFAM" id="SSF48403">
    <property type="entry name" value="Ankyrin repeat"/>
    <property type="match status" value="1"/>
</dbReference>
<organism evidence="4 5">
    <name type="scientific">Sorlinia euscelidii</name>
    <dbReference type="NCBI Taxonomy" id="3081148"/>
    <lineage>
        <taxon>Bacteria</taxon>
        <taxon>Pseudomonadati</taxon>
        <taxon>Pseudomonadota</taxon>
        <taxon>Alphaproteobacteria</taxon>
        <taxon>Acetobacterales</taxon>
        <taxon>Acetobacteraceae</taxon>
        <taxon>Sorlinia</taxon>
    </lineage>
</organism>
<accession>A0ABU7U4A5</accession>
<dbReference type="InterPro" id="IPR002110">
    <property type="entry name" value="Ankyrin_rpt"/>
</dbReference>
<comment type="caution">
    <text evidence="4">The sequence shown here is derived from an EMBL/GenBank/DDBJ whole genome shotgun (WGS) entry which is preliminary data.</text>
</comment>
<keyword evidence="2 3" id="KW-0040">ANK repeat</keyword>
<dbReference type="RefSeq" id="WP_394819588.1">
    <property type="nucleotide sequence ID" value="NZ_JAWJZY010000002.1"/>
</dbReference>
<evidence type="ECO:0000313" key="5">
    <source>
        <dbReference type="Proteomes" id="UP001312908"/>
    </source>
</evidence>
<dbReference type="PANTHER" id="PTHR24171:SF9">
    <property type="entry name" value="ANKYRIN REPEAT DOMAIN-CONTAINING PROTEIN 39"/>
    <property type="match status" value="1"/>
</dbReference>
<evidence type="ECO:0000313" key="4">
    <source>
        <dbReference type="EMBL" id="MEE8658694.1"/>
    </source>
</evidence>